<sequence>MAQNLIKITTSFHNTWLIDLKQDSFSEKNDILFGDTLRLSISKNDSYFFSEAVPLTYNKEVLSKEPPTENDILFFNYMKLVQEKMFSKALATKYAIEEYVLSEDLKE</sequence>
<evidence type="ECO:0000313" key="3">
    <source>
        <dbReference type="Proteomes" id="UP000195139"/>
    </source>
</evidence>
<protein>
    <submittedName>
        <fullName evidence="2">Uncharacterized protein</fullName>
    </submittedName>
</protein>
<dbReference type="EMBL" id="NGLE02000001">
    <property type="protein sequence ID" value="MEI5992719.1"/>
    <property type="molecule type" value="Genomic_DNA"/>
</dbReference>
<dbReference type="Proteomes" id="UP000195139">
    <property type="component" value="Unassembled WGS sequence"/>
</dbReference>
<comment type="caution">
    <text evidence="2">The sequence shown here is derived from an EMBL/GenBank/DDBJ whole genome shotgun (WGS) entry which is preliminary data.</text>
</comment>
<dbReference type="OrthoDB" id="2185506at2"/>
<evidence type="ECO:0000313" key="2">
    <source>
        <dbReference type="EMBL" id="OTO10652.1"/>
    </source>
</evidence>
<gene>
    <name evidence="1" type="ORF">A5880_000241</name>
    <name evidence="2" type="ORF">A5880_001336</name>
</gene>
<name>A0A242CLJ1_9ENTE</name>
<dbReference type="EMBL" id="NGLE01000001">
    <property type="protein sequence ID" value="OTO10652.1"/>
    <property type="molecule type" value="Genomic_DNA"/>
</dbReference>
<reference evidence="1 3" key="2">
    <citation type="submission" date="2018-07" db="EMBL/GenBank/DDBJ databases">
        <title>The Genome Sequence of Enterococcus sp. DIV0659b.</title>
        <authorList>
            <consortium name="The Broad Institute Genomics Platform"/>
            <consortium name="The Broad Institute Genomic Center for Infectious Diseases"/>
            <person name="Earl A."/>
            <person name="Manson A."/>
            <person name="Schwartman J."/>
            <person name="Gilmore M."/>
            <person name="Abouelleil A."/>
            <person name="Cao P."/>
            <person name="Chapman S."/>
            <person name="Cusick C."/>
            <person name="Shea T."/>
            <person name="Young S."/>
            <person name="Neafsey D."/>
            <person name="Nusbaum C."/>
            <person name="Birren B."/>
        </authorList>
    </citation>
    <scope>NUCLEOTIDE SEQUENCE [LARGE SCALE GENOMIC DNA]</scope>
    <source>
        <strain evidence="1 3">4G2_DIV0659</strain>
    </source>
</reference>
<keyword evidence="3" id="KW-1185">Reference proteome</keyword>
<reference evidence="2" key="1">
    <citation type="submission" date="2017-05" db="EMBL/GenBank/DDBJ databases">
        <title>The Genome Sequence of Enterococcus sp. 4G2_DIV0659.</title>
        <authorList>
            <consortium name="The Broad Institute Genomics Platform"/>
            <consortium name="The Broad Institute Genomic Center for Infectious Diseases"/>
            <person name="Earl A."/>
            <person name="Manson A."/>
            <person name="Schwartman J."/>
            <person name="Gilmore M."/>
            <person name="Abouelleil A."/>
            <person name="Cao P."/>
            <person name="Chapman S."/>
            <person name="Cusick C."/>
            <person name="Shea T."/>
            <person name="Young S."/>
            <person name="Neafsey D."/>
            <person name="Nusbaum C."/>
            <person name="Birren B."/>
        </authorList>
    </citation>
    <scope>NUCLEOTIDE SEQUENCE [LARGE SCALE GENOMIC DNA]</scope>
    <source>
        <strain evidence="2">4G2_DIV0659</strain>
    </source>
</reference>
<accession>A0A242CLJ1</accession>
<dbReference type="AlphaFoldDB" id="A0A242CLJ1"/>
<proteinExistence type="predicted"/>
<dbReference type="RefSeq" id="WP_086330258.1">
    <property type="nucleotide sequence ID" value="NZ_NGLE02000001.1"/>
</dbReference>
<organism evidence="2">
    <name type="scientific">Candidatus Enterococcus mansonii</name>
    <dbReference type="NCBI Taxonomy" id="1834181"/>
    <lineage>
        <taxon>Bacteria</taxon>
        <taxon>Bacillati</taxon>
        <taxon>Bacillota</taxon>
        <taxon>Bacilli</taxon>
        <taxon>Lactobacillales</taxon>
        <taxon>Enterococcaceae</taxon>
        <taxon>Enterococcus</taxon>
    </lineage>
</organism>
<evidence type="ECO:0000313" key="1">
    <source>
        <dbReference type="EMBL" id="MEI5992719.1"/>
    </source>
</evidence>